<sequence>MATGVLALVLGGGLVWLALRLRQAALARVAARAAYFDHVAPLFERPLRALSPTGFARLSGQIGEVTIDLQAVPDSLTFRKLPALWLLVTVPEPLPLGQRLDLMARPRGVEPFSAFEMLPLQIALPPGAPEDAALRSDGPPDPQDLAVLAAHLHLFDDPRLKELVMGPDGLRLVWLADEADRGQYLLFRANETGQTPLAPEDLRPLLAAVLGLRQTILTLPEDLRQCA</sequence>
<protein>
    <submittedName>
        <fullName evidence="1">Uncharacterized protein</fullName>
    </submittedName>
</protein>
<proteinExistence type="predicted"/>
<keyword evidence="2" id="KW-1185">Reference proteome</keyword>
<accession>A0ABU8BWU7</accession>
<organism evidence="1 2">
    <name type="scientific">Gemmobacter denitrificans</name>
    <dbReference type="NCBI Taxonomy" id="3123040"/>
    <lineage>
        <taxon>Bacteria</taxon>
        <taxon>Pseudomonadati</taxon>
        <taxon>Pseudomonadota</taxon>
        <taxon>Alphaproteobacteria</taxon>
        <taxon>Rhodobacterales</taxon>
        <taxon>Paracoccaceae</taxon>
        <taxon>Gemmobacter</taxon>
    </lineage>
</organism>
<evidence type="ECO:0000313" key="2">
    <source>
        <dbReference type="Proteomes" id="UP001431963"/>
    </source>
</evidence>
<dbReference type="RefSeq" id="WP_335423934.1">
    <property type="nucleotide sequence ID" value="NZ_JBALHR010000008.1"/>
</dbReference>
<comment type="caution">
    <text evidence="1">The sequence shown here is derived from an EMBL/GenBank/DDBJ whole genome shotgun (WGS) entry which is preliminary data.</text>
</comment>
<dbReference type="EMBL" id="JBALHR010000008">
    <property type="protein sequence ID" value="MEH7829160.1"/>
    <property type="molecule type" value="Genomic_DNA"/>
</dbReference>
<reference evidence="1" key="1">
    <citation type="submission" date="2024-02" db="EMBL/GenBank/DDBJ databases">
        <title>Genome sequences of strain Gemmobacter sp. JM10B15.</title>
        <authorList>
            <person name="Zhang M."/>
        </authorList>
    </citation>
    <scope>NUCLEOTIDE SEQUENCE</scope>
    <source>
        <strain evidence="1">JM10B15</strain>
    </source>
</reference>
<gene>
    <name evidence="1" type="ORF">V6590_13465</name>
</gene>
<dbReference type="Proteomes" id="UP001431963">
    <property type="component" value="Unassembled WGS sequence"/>
</dbReference>
<evidence type="ECO:0000313" key="1">
    <source>
        <dbReference type="EMBL" id="MEH7829160.1"/>
    </source>
</evidence>
<name>A0ABU8BWU7_9RHOB</name>